<dbReference type="PANTHER" id="PTHR35908">
    <property type="entry name" value="HYPOTHETICAL FUSION PROTEIN"/>
    <property type="match status" value="1"/>
</dbReference>
<keyword evidence="3" id="KW-1185">Reference proteome</keyword>
<evidence type="ECO:0000313" key="3">
    <source>
        <dbReference type="Proteomes" id="UP000334019"/>
    </source>
</evidence>
<dbReference type="InterPro" id="IPR029068">
    <property type="entry name" value="Glyas_Bleomycin-R_OHBP_Dase"/>
</dbReference>
<feature type="domain" description="Glyoxalase-like" evidence="1">
    <location>
        <begin position="9"/>
        <end position="108"/>
    </location>
</feature>
<dbReference type="InterPro" id="IPR041581">
    <property type="entry name" value="Glyoxalase_6"/>
</dbReference>
<proteinExistence type="predicted"/>
<dbReference type="Gene3D" id="3.10.180.10">
    <property type="entry name" value="2,3-Dihydroxybiphenyl 1,2-Dioxygenase, domain 1"/>
    <property type="match status" value="2"/>
</dbReference>
<organism evidence="2 3">
    <name type="scientific">Actinomarinicola tropica</name>
    <dbReference type="NCBI Taxonomy" id="2789776"/>
    <lineage>
        <taxon>Bacteria</taxon>
        <taxon>Bacillati</taxon>
        <taxon>Actinomycetota</taxon>
        <taxon>Acidimicrobiia</taxon>
        <taxon>Acidimicrobiales</taxon>
        <taxon>Iamiaceae</taxon>
        <taxon>Actinomarinicola</taxon>
    </lineage>
</organism>
<sequence length="233" mass="25334">MALARWKDLCIDAADAAVVGRFWADALGLELTVDDDGDAVLRGARPEETIWINAVPEPTTSKNRVHLDVDVTSLDPLLDLGATVLRPEGDGGIRWTLLADPEGNELCAFLRDEIDTDAPARRYAMVVDCASSQASQAEATWWADVLGATVNDDGRGFWWVEGIDGFPFDSWDLVPVPEPKTVKNRIHWDLVCDDVPALVARGCTVLRAPDGDISWHVLADPAGNELCAFPSAE</sequence>
<dbReference type="PANTHER" id="PTHR35908:SF1">
    <property type="entry name" value="CONSERVED PROTEIN"/>
    <property type="match status" value="1"/>
</dbReference>
<protein>
    <recommendedName>
        <fullName evidence="1">Glyoxalase-like domain-containing protein</fullName>
    </recommendedName>
</protein>
<reference evidence="2 3" key="1">
    <citation type="submission" date="2019-11" db="EMBL/GenBank/DDBJ databases">
        <authorList>
            <person name="He Y."/>
        </authorList>
    </citation>
    <scope>NUCLEOTIDE SEQUENCE [LARGE SCALE GENOMIC DNA]</scope>
    <source>
        <strain evidence="2 3">SCSIO 58843</strain>
    </source>
</reference>
<dbReference type="AlphaFoldDB" id="A0A5Q2RGI7"/>
<dbReference type="EMBL" id="CP045851">
    <property type="protein sequence ID" value="QGG93922.1"/>
    <property type="molecule type" value="Genomic_DNA"/>
</dbReference>
<dbReference type="RefSeq" id="WP_153758028.1">
    <property type="nucleotide sequence ID" value="NZ_CP045851.1"/>
</dbReference>
<dbReference type="Proteomes" id="UP000334019">
    <property type="component" value="Chromosome"/>
</dbReference>
<gene>
    <name evidence="2" type="ORF">GH723_01700</name>
</gene>
<name>A0A5Q2RGI7_9ACTN</name>
<accession>A0A5Q2RGI7</accession>
<dbReference type="CDD" id="cd06587">
    <property type="entry name" value="VOC"/>
    <property type="match status" value="1"/>
</dbReference>
<evidence type="ECO:0000313" key="2">
    <source>
        <dbReference type="EMBL" id="QGG93922.1"/>
    </source>
</evidence>
<dbReference type="KEGG" id="atq:GH723_01700"/>
<evidence type="ECO:0000259" key="1">
    <source>
        <dbReference type="Pfam" id="PF18029"/>
    </source>
</evidence>
<dbReference type="SUPFAM" id="SSF54593">
    <property type="entry name" value="Glyoxalase/Bleomycin resistance protein/Dihydroxybiphenyl dioxygenase"/>
    <property type="match status" value="2"/>
</dbReference>
<dbReference type="Pfam" id="PF18029">
    <property type="entry name" value="Glyoxalase_6"/>
    <property type="match status" value="2"/>
</dbReference>
<feature type="domain" description="Glyoxalase-like" evidence="1">
    <location>
        <begin position="125"/>
        <end position="228"/>
    </location>
</feature>